<name>A0A383D4C3_9ZZZZ</name>
<gene>
    <name evidence="1" type="ORF">METZ01_LOCUS492186</name>
</gene>
<sequence length="237" mass="26264">YDLKQNEDGNFYSTTDSGGLYNPFNLPSSELGASYKVDQKTGSWGTLTYVPGKTATGYTLIPSNIVSYDPKTGERLSGPTEKMHYTDTKEQEKLIQSGLTPVATIISNPFPGGMLNSRLKAQLKLTQETGVTTYNKDGTIATMMKAPTVGSKEYWSQVGGVFTDERTGNVINPNTTFISDTDLAIKQKYVDQGLQVPWWDTKREAVQMDDGVLTIIPYGMDAQRPEYQILYPEVLQE</sequence>
<evidence type="ECO:0000313" key="1">
    <source>
        <dbReference type="EMBL" id="SVE39332.1"/>
    </source>
</evidence>
<dbReference type="EMBL" id="UINC01214208">
    <property type="protein sequence ID" value="SVE39332.1"/>
    <property type="molecule type" value="Genomic_DNA"/>
</dbReference>
<protein>
    <submittedName>
        <fullName evidence="1">Uncharacterized protein</fullName>
    </submittedName>
</protein>
<reference evidence="1" key="1">
    <citation type="submission" date="2018-05" db="EMBL/GenBank/DDBJ databases">
        <authorList>
            <person name="Lanie J.A."/>
            <person name="Ng W.-L."/>
            <person name="Kazmierczak K.M."/>
            <person name="Andrzejewski T.M."/>
            <person name="Davidsen T.M."/>
            <person name="Wayne K.J."/>
            <person name="Tettelin H."/>
            <person name="Glass J.I."/>
            <person name="Rusch D."/>
            <person name="Podicherti R."/>
            <person name="Tsui H.-C.T."/>
            <person name="Winkler M.E."/>
        </authorList>
    </citation>
    <scope>NUCLEOTIDE SEQUENCE</scope>
</reference>
<organism evidence="1">
    <name type="scientific">marine metagenome</name>
    <dbReference type="NCBI Taxonomy" id="408172"/>
    <lineage>
        <taxon>unclassified sequences</taxon>
        <taxon>metagenomes</taxon>
        <taxon>ecological metagenomes</taxon>
    </lineage>
</organism>
<proteinExistence type="predicted"/>
<dbReference type="AlphaFoldDB" id="A0A383D4C3"/>
<feature type="non-terminal residue" evidence="1">
    <location>
        <position position="237"/>
    </location>
</feature>
<feature type="non-terminal residue" evidence="1">
    <location>
        <position position="1"/>
    </location>
</feature>
<accession>A0A383D4C3</accession>